<dbReference type="Proteomes" id="UP000694867">
    <property type="component" value="Unplaced"/>
</dbReference>
<evidence type="ECO:0000313" key="10">
    <source>
        <dbReference type="Proteomes" id="UP000694867"/>
    </source>
</evidence>
<keyword evidence="6 8" id="KW-0472">Membrane</keyword>
<evidence type="ECO:0000256" key="6">
    <source>
        <dbReference type="ARBA" id="ARBA00023136"/>
    </source>
</evidence>
<evidence type="ECO:0000256" key="4">
    <source>
        <dbReference type="ARBA" id="ARBA00022847"/>
    </source>
</evidence>
<evidence type="ECO:0000256" key="5">
    <source>
        <dbReference type="ARBA" id="ARBA00022989"/>
    </source>
</evidence>
<name>A0AAJ7SE78_9ACAR</name>
<feature type="transmembrane region" description="Helical" evidence="8">
    <location>
        <begin position="132"/>
        <end position="151"/>
    </location>
</feature>
<dbReference type="GO" id="GO:0015293">
    <property type="term" value="F:symporter activity"/>
    <property type="evidence" value="ECO:0007669"/>
    <property type="project" value="UniProtKB-KW"/>
</dbReference>
<dbReference type="PROSITE" id="PS50850">
    <property type="entry name" value="MFS"/>
    <property type="match status" value="1"/>
</dbReference>
<evidence type="ECO:0000313" key="11">
    <source>
        <dbReference type="RefSeq" id="XP_028967116.1"/>
    </source>
</evidence>
<evidence type="ECO:0000259" key="9">
    <source>
        <dbReference type="PROSITE" id="PS50850"/>
    </source>
</evidence>
<dbReference type="PANTHER" id="PTHR11662:SF399">
    <property type="entry name" value="FI19708P1-RELATED"/>
    <property type="match status" value="1"/>
</dbReference>
<feature type="transmembrane region" description="Helical" evidence="8">
    <location>
        <begin position="443"/>
        <end position="467"/>
    </location>
</feature>
<evidence type="ECO:0000256" key="3">
    <source>
        <dbReference type="ARBA" id="ARBA00022692"/>
    </source>
</evidence>
<feature type="transmembrane region" description="Helical" evidence="8">
    <location>
        <begin position="250"/>
        <end position="271"/>
    </location>
</feature>
<organism evidence="10 11">
    <name type="scientific">Galendromus occidentalis</name>
    <name type="common">western predatory mite</name>
    <dbReference type="NCBI Taxonomy" id="34638"/>
    <lineage>
        <taxon>Eukaryota</taxon>
        <taxon>Metazoa</taxon>
        <taxon>Ecdysozoa</taxon>
        <taxon>Arthropoda</taxon>
        <taxon>Chelicerata</taxon>
        <taxon>Arachnida</taxon>
        <taxon>Acari</taxon>
        <taxon>Parasitiformes</taxon>
        <taxon>Mesostigmata</taxon>
        <taxon>Gamasina</taxon>
        <taxon>Phytoseioidea</taxon>
        <taxon>Phytoseiidae</taxon>
        <taxon>Typhlodrominae</taxon>
        <taxon>Galendromus</taxon>
    </lineage>
</organism>
<sequence length="532" mass="58266">MVRLRDARGKDPTGAFDQPGGVVDEELTHGSIIGYSSIHYAMNQTDVFKKSRAGGIFAVRYILSGMLFLGCFLVYAMRLNLSVAITAMVNGTSEDAVPLDNESCRASVPRQNRTSDDFGPGEFLWDRDQQAMIMYAFFVGYPISQIPGGAVAERRLTLVLAAGVGVTGLLTCLTSIAARFNLYAFVGLRVLEGFTEGVIYPGIFAFVSNWVPIEEQSFLLNFILSGSIVGSVITMPAAAMLCKSYLGWPASFYIFGLSGVLWTFVWLLIAADAPEKHRWISNEEHQYILEHRPPKNKNQKPVPWKDMLLSPPVLLLGLMKFGGSLNFYMMLTELPTYLNSMYGVYIVDNGWINGGMNLGLAIAVVGTGVIVDILITKEVFSKNFTRKFFVACSTLIPSLCLAIISAIDCNYPLVLGILLINCVFVGFMGGGDTSISLDLAPNYAATVQGVVNLLANFAGIVAPLLVGKLTQYHNTLTRWNLAFVVTAILTTICSIIFLLFGTTDEQPWNSTESDEDALVVVPREDDYGERSR</sequence>
<feature type="domain" description="Major facilitator superfamily (MFS) profile" evidence="9">
    <location>
        <begin position="79"/>
        <end position="505"/>
    </location>
</feature>
<evidence type="ECO:0000256" key="2">
    <source>
        <dbReference type="ARBA" id="ARBA00022448"/>
    </source>
</evidence>
<feature type="transmembrane region" description="Helical" evidence="8">
    <location>
        <begin position="388"/>
        <end position="407"/>
    </location>
</feature>
<dbReference type="FunFam" id="1.20.1250.20:FF:000423">
    <property type="entry name" value="Putative inorganic phosphate cotransporter-like Protein"/>
    <property type="match status" value="1"/>
</dbReference>
<comment type="subcellular location">
    <subcellularLocation>
        <location evidence="1">Membrane</location>
        <topology evidence="1">Multi-pass membrane protein</topology>
    </subcellularLocation>
</comment>
<accession>A0AAJ7SE78</accession>
<protein>
    <submittedName>
        <fullName evidence="11">Sialin</fullName>
    </submittedName>
</protein>
<dbReference type="RefSeq" id="XP_028967116.1">
    <property type="nucleotide sequence ID" value="XM_029111283.1"/>
</dbReference>
<proteinExistence type="predicted"/>
<dbReference type="InterPro" id="IPR020846">
    <property type="entry name" value="MFS_dom"/>
</dbReference>
<dbReference type="InterPro" id="IPR036259">
    <property type="entry name" value="MFS_trans_sf"/>
</dbReference>
<dbReference type="Gene3D" id="1.20.1250.20">
    <property type="entry name" value="MFS general substrate transporter like domains"/>
    <property type="match status" value="2"/>
</dbReference>
<evidence type="ECO:0000256" key="8">
    <source>
        <dbReference type="SAM" id="Phobius"/>
    </source>
</evidence>
<feature type="compositionally biased region" description="Basic and acidic residues" evidence="7">
    <location>
        <begin position="1"/>
        <end position="11"/>
    </location>
</feature>
<dbReference type="SUPFAM" id="SSF103473">
    <property type="entry name" value="MFS general substrate transporter"/>
    <property type="match status" value="1"/>
</dbReference>
<keyword evidence="4" id="KW-0769">Symport</keyword>
<feature type="transmembrane region" description="Helical" evidence="8">
    <location>
        <begin position="479"/>
        <end position="500"/>
    </location>
</feature>
<evidence type="ECO:0000256" key="1">
    <source>
        <dbReference type="ARBA" id="ARBA00004141"/>
    </source>
</evidence>
<feature type="transmembrane region" description="Helical" evidence="8">
    <location>
        <begin position="58"/>
        <end position="77"/>
    </location>
</feature>
<dbReference type="GeneID" id="100899552"/>
<dbReference type="AlphaFoldDB" id="A0AAJ7SE78"/>
<dbReference type="FunFam" id="1.20.1250.20:FF:000003">
    <property type="entry name" value="Solute carrier family 17 member 3"/>
    <property type="match status" value="1"/>
</dbReference>
<reference evidence="11" key="1">
    <citation type="submission" date="2025-08" db="UniProtKB">
        <authorList>
            <consortium name="RefSeq"/>
        </authorList>
    </citation>
    <scope>IDENTIFICATION</scope>
</reference>
<feature type="transmembrane region" description="Helical" evidence="8">
    <location>
        <begin position="190"/>
        <end position="211"/>
    </location>
</feature>
<keyword evidence="3 8" id="KW-0812">Transmembrane</keyword>
<dbReference type="Pfam" id="PF07690">
    <property type="entry name" value="MFS_1"/>
    <property type="match status" value="1"/>
</dbReference>
<keyword evidence="5 8" id="KW-1133">Transmembrane helix</keyword>
<evidence type="ECO:0000256" key="7">
    <source>
        <dbReference type="SAM" id="MobiDB-lite"/>
    </source>
</evidence>
<gene>
    <name evidence="11" type="primary">LOC100899552</name>
</gene>
<keyword evidence="10" id="KW-1185">Reference proteome</keyword>
<feature type="region of interest" description="Disordered" evidence="7">
    <location>
        <begin position="1"/>
        <end position="20"/>
    </location>
</feature>
<keyword evidence="2" id="KW-0813">Transport</keyword>
<feature type="transmembrane region" description="Helical" evidence="8">
    <location>
        <begin position="218"/>
        <end position="238"/>
    </location>
</feature>
<dbReference type="GO" id="GO:0006820">
    <property type="term" value="P:monoatomic anion transport"/>
    <property type="evidence" value="ECO:0007669"/>
    <property type="project" value="TreeGrafter"/>
</dbReference>
<feature type="transmembrane region" description="Helical" evidence="8">
    <location>
        <begin position="351"/>
        <end position="376"/>
    </location>
</feature>
<dbReference type="KEGG" id="goe:100899552"/>
<dbReference type="InterPro" id="IPR011701">
    <property type="entry name" value="MFS"/>
</dbReference>
<dbReference type="PANTHER" id="PTHR11662">
    <property type="entry name" value="SOLUTE CARRIER FAMILY 17"/>
    <property type="match status" value="1"/>
</dbReference>
<feature type="transmembrane region" description="Helical" evidence="8">
    <location>
        <begin position="158"/>
        <end position="178"/>
    </location>
</feature>
<dbReference type="GO" id="GO:0016020">
    <property type="term" value="C:membrane"/>
    <property type="evidence" value="ECO:0007669"/>
    <property type="project" value="UniProtKB-SubCell"/>
</dbReference>
<dbReference type="InterPro" id="IPR050382">
    <property type="entry name" value="MFS_Na/Anion_cotransporter"/>
</dbReference>
<feature type="transmembrane region" description="Helical" evidence="8">
    <location>
        <begin position="413"/>
        <end position="431"/>
    </location>
</feature>